<dbReference type="Proteomes" id="UP001143856">
    <property type="component" value="Unassembled WGS sequence"/>
</dbReference>
<accession>A0ACC1P9A7</accession>
<sequence length="1730" mass="195299">MLSTISSSEEAKALVESICRDNGYMDEVALKNLSHDNRQAVEALLTDRAAVGNSATALAKKLHGGDGRFVESLLRNADDNQFTRAQMRKEDPFVTFKIAPSRITVECNEDGFTQEDLRALCAVGKSTKTNTSRECFSREGIGFKSVFVVACKVHIESGHLSFSFNHQRGQRGMGMISPTWEVSDDSPPPGVTRISLFLDPKIIDATENSVTRQFEEIEAPLLLFLRNIHRIDIVRETDEGVTKSAKRYSITQDGVHLTKLTIHQDGVADEVSYYYVTKHIANQVPQKENRLYPEVSIPLPKVASSQVILAFPLDETASNPVAIGQQVFAFTPIGNKGFKFLIQADFATQNGHRDVDATSSRNQALLGFIAAAFSEAMIQLRDIEASRYRWMRYLPQSDDHCWNGYWKQLCDMIKFKIGTAALMFSSSGIFMYTTGDIKRLPPIAVSYDGDPIFGGANLVTPSNRYQQSDLDCLKDYGLETLPYLEIIKRAEHDLRERYSPMYSSTSDQWHTAAAQFLSLSFEKKWEKSSEIIRSMRLIPVVDSQWVSAASITQPLSFAKVADIEIPRDLPLTLISPSASENPTRAALFERLGARYQSISHIRKLIFNKYPAATQSDPSPSISEDASLEHLKFLYLTRDYERTNFEDYERITVCTDVNVWRKPLSQTVYMADNHRYSVSNILKTINTQHQSSEGNPSGLKVPFLSSCYTSSAQWQAEGAWADWLRDTLNIRIFMPLRSNELIDFFRIISKRRSDEFVGILQFSWPQISNVVSQCKPIRDEIADYVVPIEDGFFKLKDTYLPYLDLVGTVSRLLGNTTSFPFLNFSNTLAPKEMSSWEFLSDNFGVTGSKDVGFYLDLLVRVSEADRKGTYGQSVPQQALEIYRLIYKELNAQADGKHGYKSVRYYFEGHNPLIFLPIEGNGSDRWKKIDNCRWDCPSNMKSLFGIRSHYAPLLQENGQLDTIMAFMKEVVGVLDLSPEDIVNELRLQKKDTAPDEDLIRRMYVWLAKLLSKLSKTDKNALREIFRDDALIFAAGKWCTTSACVWSSGTNTLDKIDLSHHYTDTVMSFVTMIGVPTYTLEFVYNKLQAMGTSHSTTVEEVKQQLWRLNSLLLNAKSKPDPRPILESPVFPVRSADGYVRLLSADKSNFAIVDKRLDKKRFYTIANILDFSLNEVHRLGPFLEWAGLNERLLSAYITRDISEVGMAENAPESQNDIKSKAYSLCRIAVYVESPRAEDPKLLYKVLRNFKIFESPPADSQWYLTEGGITWNINNSKAMISFNDSEPDTVVIYIPTDASDRKICFLYHLPLFFLNWMDGDRDLIKVGDGHPVVALIAAVLNTDPSSAELLLDREGVTRLEFPADSENQVQVGGSAKGITAQSSEKGNPPMVESTSQNRSTESVTDADRDQFDSKSQRPSNDEAMGTEPLASSVISTPTTGIQSQNNNRQSSAILDPATLHQSHPKFVSAIDILLSSYPNTSQLANRSAHTSDARTYVALLDKVILQARVALFHYKDFDISTIQQSPIERDSENDLRDYFTNYTTSERWHRIQAAGEFYVFGILSALRPELPGFTRDVWKSDIRDKVAEHPAYHYLRAPRVKEKEKETSDIVYADAAGVFTATLIKHGYLDEERWGGHKPKYYIEVRTTIALCDSGSFSCSSEEYTRMCAISRDSKDEDGQEAVVIIFRVFNFGKNSMSYRIFVDPVTLEKQGVLIFRGQGRRQGWSVVPGRGSQQ</sequence>
<proteinExistence type="predicted"/>
<evidence type="ECO:0000313" key="1">
    <source>
        <dbReference type="EMBL" id="KAJ2988191.1"/>
    </source>
</evidence>
<dbReference type="EMBL" id="JAPDGR010000682">
    <property type="protein sequence ID" value="KAJ2988191.1"/>
    <property type="molecule type" value="Genomic_DNA"/>
</dbReference>
<gene>
    <name evidence="1" type="ORF">NUW58_g4109</name>
</gene>
<keyword evidence="2" id="KW-1185">Reference proteome</keyword>
<name>A0ACC1P9A7_9PEZI</name>
<comment type="caution">
    <text evidence="1">The sequence shown here is derived from an EMBL/GenBank/DDBJ whole genome shotgun (WGS) entry which is preliminary data.</text>
</comment>
<organism evidence="1 2">
    <name type="scientific">Xylaria curta</name>
    <dbReference type="NCBI Taxonomy" id="42375"/>
    <lineage>
        <taxon>Eukaryota</taxon>
        <taxon>Fungi</taxon>
        <taxon>Dikarya</taxon>
        <taxon>Ascomycota</taxon>
        <taxon>Pezizomycotina</taxon>
        <taxon>Sordariomycetes</taxon>
        <taxon>Xylariomycetidae</taxon>
        <taxon>Xylariales</taxon>
        <taxon>Xylariaceae</taxon>
        <taxon>Xylaria</taxon>
    </lineage>
</organism>
<protein>
    <submittedName>
        <fullName evidence="1">Uncharacterized protein</fullName>
    </submittedName>
</protein>
<evidence type="ECO:0000313" key="2">
    <source>
        <dbReference type="Proteomes" id="UP001143856"/>
    </source>
</evidence>
<reference evidence="1" key="1">
    <citation type="submission" date="2022-10" db="EMBL/GenBank/DDBJ databases">
        <title>Genome Sequence of Xylaria curta.</title>
        <authorList>
            <person name="Buettner E."/>
        </authorList>
    </citation>
    <scope>NUCLEOTIDE SEQUENCE</scope>
    <source>
        <strain evidence="1">Babe10</strain>
    </source>
</reference>